<comment type="caution">
    <text evidence="1">The sequence shown here is derived from an EMBL/GenBank/DDBJ whole genome shotgun (WGS) entry which is preliminary data.</text>
</comment>
<proteinExistence type="predicted"/>
<accession>A0A0H2MIK3</accession>
<dbReference type="AlphaFoldDB" id="A0A0H2MIK3"/>
<keyword evidence="2" id="KW-1185">Reference proteome</keyword>
<reference evidence="1 2" key="1">
    <citation type="submission" date="2015-03" db="EMBL/GenBank/DDBJ databases">
        <title>Genome Sequence of Kiloniella spongiae MEBiC09566, isolated from a marine sponge.</title>
        <authorList>
            <person name="Shao Z."/>
            <person name="Wang L."/>
            <person name="Li X."/>
        </authorList>
    </citation>
    <scope>NUCLEOTIDE SEQUENCE [LARGE SCALE GENOMIC DNA]</scope>
    <source>
        <strain evidence="1 2">MEBiC09566</strain>
    </source>
</reference>
<evidence type="ECO:0000313" key="2">
    <source>
        <dbReference type="Proteomes" id="UP000035444"/>
    </source>
</evidence>
<gene>
    <name evidence="1" type="ORF">WH96_00035</name>
</gene>
<name>A0A0H2MIK3_9PROT</name>
<protein>
    <submittedName>
        <fullName evidence="1">Uncharacterized protein</fullName>
    </submittedName>
</protein>
<evidence type="ECO:0000313" key="1">
    <source>
        <dbReference type="EMBL" id="KLN61981.1"/>
    </source>
</evidence>
<dbReference type="STRING" id="1489064.WH96_00035"/>
<dbReference type="EMBL" id="LAQL01000002">
    <property type="protein sequence ID" value="KLN61981.1"/>
    <property type="molecule type" value="Genomic_DNA"/>
</dbReference>
<dbReference type="Proteomes" id="UP000035444">
    <property type="component" value="Unassembled WGS sequence"/>
</dbReference>
<sequence>MNEIMNMSERNTESDELLDGLRDELVEFGAEDLIVFGLKYTDDDEIDLSIWDSLGDPELVADLLEDYVKAYRRENKPKK</sequence>
<organism evidence="1 2">
    <name type="scientific">Kiloniella spongiae</name>
    <dbReference type="NCBI Taxonomy" id="1489064"/>
    <lineage>
        <taxon>Bacteria</taxon>
        <taxon>Pseudomonadati</taxon>
        <taxon>Pseudomonadota</taxon>
        <taxon>Alphaproteobacteria</taxon>
        <taxon>Rhodospirillales</taxon>
        <taxon>Kiloniellaceae</taxon>
        <taxon>Kiloniella</taxon>
    </lineage>
</organism>